<keyword evidence="4" id="KW-1185">Reference proteome</keyword>
<dbReference type="RefSeq" id="WP_190893327.1">
    <property type="nucleotide sequence ID" value="NZ_JACJTE010000011.1"/>
</dbReference>
<evidence type="ECO:0000313" key="4">
    <source>
        <dbReference type="Proteomes" id="UP000604661"/>
    </source>
</evidence>
<protein>
    <submittedName>
        <fullName evidence="3">DUF3592 domain-containing protein</fullName>
    </submittedName>
</protein>
<evidence type="ECO:0000313" key="3">
    <source>
        <dbReference type="EMBL" id="MBD2561428.1"/>
    </source>
</evidence>
<keyword evidence="1" id="KW-0472">Membrane</keyword>
<feature type="domain" description="DUF3592" evidence="2">
    <location>
        <begin position="43"/>
        <end position="116"/>
    </location>
</feature>
<evidence type="ECO:0000259" key="2">
    <source>
        <dbReference type="Pfam" id="PF12158"/>
    </source>
</evidence>
<evidence type="ECO:0000256" key="1">
    <source>
        <dbReference type="SAM" id="Phobius"/>
    </source>
</evidence>
<dbReference type="Pfam" id="PF12158">
    <property type="entry name" value="DUF3592"/>
    <property type="match status" value="1"/>
</dbReference>
<reference evidence="3 4" key="1">
    <citation type="journal article" date="2020" name="ISME J.">
        <title>Comparative genomics reveals insights into cyanobacterial evolution and habitat adaptation.</title>
        <authorList>
            <person name="Chen M.Y."/>
            <person name="Teng W.K."/>
            <person name="Zhao L."/>
            <person name="Hu C.X."/>
            <person name="Zhou Y.K."/>
            <person name="Han B.P."/>
            <person name="Song L.R."/>
            <person name="Shu W.S."/>
        </authorList>
    </citation>
    <scope>NUCLEOTIDE SEQUENCE [LARGE SCALE GENOMIC DNA]</scope>
    <source>
        <strain evidence="3 4">FACHB-391</strain>
    </source>
</reference>
<dbReference type="EMBL" id="JACJTE010000011">
    <property type="protein sequence ID" value="MBD2561428.1"/>
    <property type="molecule type" value="Genomic_DNA"/>
</dbReference>
<dbReference type="InterPro" id="IPR021994">
    <property type="entry name" value="DUF3592"/>
</dbReference>
<sequence>MNEDTKFFRIFGSIFGGVGSIIAVTGIIIGLNTRSFVGTAVPAQGTIIDLVQRLSTDSKGRSSYVYYPVVEFTTRSGEPTVFEANSGSNPPEFTKGQQVEILYSPEKPNSAMINSWLSLWFLPIMFTSLGSIFALVGGVVLVRTFPRLISFK</sequence>
<feature type="transmembrane region" description="Helical" evidence="1">
    <location>
        <begin position="7"/>
        <end position="31"/>
    </location>
</feature>
<keyword evidence="1" id="KW-1133">Transmembrane helix</keyword>
<keyword evidence="1" id="KW-0812">Transmembrane</keyword>
<comment type="caution">
    <text evidence="3">The sequence shown here is derived from an EMBL/GenBank/DDBJ whole genome shotgun (WGS) entry which is preliminary data.</text>
</comment>
<organism evidence="3 4">
    <name type="scientific">Nostoc linckia FACHB-391</name>
    <dbReference type="NCBI Taxonomy" id="2692906"/>
    <lineage>
        <taxon>Bacteria</taxon>
        <taxon>Bacillati</taxon>
        <taxon>Cyanobacteriota</taxon>
        <taxon>Cyanophyceae</taxon>
        <taxon>Nostocales</taxon>
        <taxon>Nostocaceae</taxon>
        <taxon>Nostoc</taxon>
    </lineage>
</organism>
<dbReference type="Proteomes" id="UP000604661">
    <property type="component" value="Unassembled WGS sequence"/>
</dbReference>
<proteinExistence type="predicted"/>
<gene>
    <name evidence="3" type="ORF">H6G95_12530</name>
</gene>
<accession>A0ABR8EW91</accession>
<feature type="transmembrane region" description="Helical" evidence="1">
    <location>
        <begin position="120"/>
        <end position="142"/>
    </location>
</feature>
<name>A0ABR8EW91_NOSLI</name>